<dbReference type="SUPFAM" id="SSF52172">
    <property type="entry name" value="CheY-like"/>
    <property type="match status" value="1"/>
</dbReference>
<keyword evidence="1 6" id="KW-0597">Phosphoprotein</keyword>
<keyword evidence="2" id="KW-0902">Two-component regulatory system</keyword>
<sequence>MARVFVIEDNEGLREAIVSYLELSEHQVYPFGTIDGVIEAARTLEPELFILDVMLPDGDGFHLARSLRKHLSTPIIFLTARTSESDRITGFELGGDDYVTKPFSMKELVLRVRAVLSRAALATGPAREEALLSGGPRASGAITARWILPDTPEAGMLCLEEEAHRITLGEKPLDLTAAEWRVLHLLAGNEGIVFSRERILSSALDYIHDASTRTVDTHIKNIRSKLGNPAWIQTVRSFGYRFAGTKPPPVPSQPHQPYQKEL</sequence>
<feature type="domain" description="Response regulatory" evidence="8">
    <location>
        <begin position="3"/>
        <end position="116"/>
    </location>
</feature>
<dbReference type="CDD" id="cd00383">
    <property type="entry name" value="trans_reg_C"/>
    <property type="match status" value="1"/>
</dbReference>
<dbReference type="CDD" id="cd17574">
    <property type="entry name" value="REC_OmpR"/>
    <property type="match status" value="1"/>
</dbReference>
<evidence type="ECO:0000256" key="4">
    <source>
        <dbReference type="ARBA" id="ARBA00023125"/>
    </source>
</evidence>
<dbReference type="InterPro" id="IPR011006">
    <property type="entry name" value="CheY-like_superfamily"/>
</dbReference>
<feature type="domain" description="OmpR/PhoB-type" evidence="9">
    <location>
        <begin position="149"/>
        <end position="244"/>
    </location>
</feature>
<dbReference type="SUPFAM" id="SSF46894">
    <property type="entry name" value="C-terminal effector domain of the bipartite response regulators"/>
    <property type="match status" value="1"/>
</dbReference>
<feature type="DNA-binding region" description="OmpR/PhoB-type" evidence="7">
    <location>
        <begin position="149"/>
        <end position="244"/>
    </location>
</feature>
<dbReference type="Gene3D" id="3.40.50.2300">
    <property type="match status" value="1"/>
</dbReference>
<dbReference type="OrthoDB" id="341603at2"/>
<dbReference type="Pfam" id="PF00072">
    <property type="entry name" value="Response_reg"/>
    <property type="match status" value="1"/>
</dbReference>
<reference evidence="10 11" key="1">
    <citation type="submission" date="2017-01" db="EMBL/GenBank/DDBJ databases">
        <authorList>
            <person name="Mah S.A."/>
            <person name="Swanson W.J."/>
            <person name="Moy G.W."/>
            <person name="Vacquier V.D."/>
        </authorList>
    </citation>
    <scope>NUCLEOTIDE SEQUENCE [LARGE SCALE GENOMIC DNA]</scope>
    <source>
        <strain evidence="10 11">ASpG1</strain>
    </source>
</reference>
<dbReference type="SMART" id="SM00862">
    <property type="entry name" value="Trans_reg_C"/>
    <property type="match status" value="1"/>
</dbReference>
<keyword evidence="11" id="KW-1185">Reference proteome</keyword>
<accession>A0A1N6QS25</accession>
<evidence type="ECO:0000256" key="2">
    <source>
        <dbReference type="ARBA" id="ARBA00023012"/>
    </source>
</evidence>
<evidence type="ECO:0000313" key="11">
    <source>
        <dbReference type="Proteomes" id="UP000186400"/>
    </source>
</evidence>
<dbReference type="STRING" id="159291.SAMN05920897_10530"/>
<dbReference type="GO" id="GO:0000156">
    <property type="term" value="F:phosphorelay response regulator activity"/>
    <property type="evidence" value="ECO:0007669"/>
    <property type="project" value="TreeGrafter"/>
</dbReference>
<proteinExistence type="predicted"/>
<dbReference type="GO" id="GO:0005829">
    <property type="term" value="C:cytosol"/>
    <property type="evidence" value="ECO:0007669"/>
    <property type="project" value="TreeGrafter"/>
</dbReference>
<dbReference type="SMART" id="SM00448">
    <property type="entry name" value="REC"/>
    <property type="match status" value="1"/>
</dbReference>
<gene>
    <name evidence="10" type="ORF">SAMN05920897_10530</name>
</gene>
<dbReference type="PROSITE" id="PS50110">
    <property type="entry name" value="RESPONSE_REGULATORY"/>
    <property type="match status" value="1"/>
</dbReference>
<protein>
    <submittedName>
        <fullName evidence="10">Two-component system, OmpR family, phosphate regulon response regulator PhoB</fullName>
    </submittedName>
</protein>
<dbReference type="PROSITE" id="PS51755">
    <property type="entry name" value="OMPR_PHOB"/>
    <property type="match status" value="1"/>
</dbReference>
<name>A0A1N6QS25_9SPIO</name>
<evidence type="ECO:0000256" key="6">
    <source>
        <dbReference type="PROSITE-ProRule" id="PRU00169"/>
    </source>
</evidence>
<dbReference type="Pfam" id="PF00486">
    <property type="entry name" value="Trans_reg_C"/>
    <property type="match status" value="1"/>
</dbReference>
<keyword evidence="3" id="KW-0805">Transcription regulation</keyword>
<dbReference type="Proteomes" id="UP000186400">
    <property type="component" value="Unassembled WGS sequence"/>
</dbReference>
<keyword evidence="5" id="KW-0804">Transcription</keyword>
<dbReference type="GO" id="GO:0000976">
    <property type="term" value="F:transcription cis-regulatory region binding"/>
    <property type="evidence" value="ECO:0007669"/>
    <property type="project" value="TreeGrafter"/>
</dbReference>
<evidence type="ECO:0000256" key="7">
    <source>
        <dbReference type="PROSITE-ProRule" id="PRU01091"/>
    </source>
</evidence>
<keyword evidence="4 7" id="KW-0238">DNA-binding</keyword>
<evidence type="ECO:0000259" key="8">
    <source>
        <dbReference type="PROSITE" id="PS50110"/>
    </source>
</evidence>
<dbReference type="PANTHER" id="PTHR48111">
    <property type="entry name" value="REGULATOR OF RPOS"/>
    <property type="match status" value="1"/>
</dbReference>
<evidence type="ECO:0000256" key="5">
    <source>
        <dbReference type="ARBA" id="ARBA00023163"/>
    </source>
</evidence>
<evidence type="ECO:0000256" key="1">
    <source>
        <dbReference type="ARBA" id="ARBA00022553"/>
    </source>
</evidence>
<dbReference type="GO" id="GO:0032993">
    <property type="term" value="C:protein-DNA complex"/>
    <property type="evidence" value="ECO:0007669"/>
    <property type="project" value="TreeGrafter"/>
</dbReference>
<feature type="modified residue" description="4-aspartylphosphate" evidence="6">
    <location>
        <position position="52"/>
    </location>
</feature>
<evidence type="ECO:0000256" key="3">
    <source>
        <dbReference type="ARBA" id="ARBA00023015"/>
    </source>
</evidence>
<dbReference type="EMBL" id="FTMS01000005">
    <property type="protein sequence ID" value="SIQ19403.1"/>
    <property type="molecule type" value="Genomic_DNA"/>
</dbReference>
<dbReference type="InterPro" id="IPR039420">
    <property type="entry name" value="WalR-like"/>
</dbReference>
<dbReference type="AlphaFoldDB" id="A0A1N6QS25"/>
<dbReference type="InterPro" id="IPR016032">
    <property type="entry name" value="Sig_transdc_resp-reg_C-effctor"/>
</dbReference>
<dbReference type="InterPro" id="IPR001867">
    <property type="entry name" value="OmpR/PhoB-type_DNA-bd"/>
</dbReference>
<evidence type="ECO:0000313" key="10">
    <source>
        <dbReference type="EMBL" id="SIQ19403.1"/>
    </source>
</evidence>
<dbReference type="PANTHER" id="PTHR48111:SF1">
    <property type="entry name" value="TWO-COMPONENT RESPONSE REGULATOR ORR33"/>
    <property type="match status" value="1"/>
</dbReference>
<dbReference type="Gene3D" id="6.10.250.690">
    <property type="match status" value="1"/>
</dbReference>
<organism evidence="10 11">
    <name type="scientific">Alkalispirochaeta americana</name>
    <dbReference type="NCBI Taxonomy" id="159291"/>
    <lineage>
        <taxon>Bacteria</taxon>
        <taxon>Pseudomonadati</taxon>
        <taxon>Spirochaetota</taxon>
        <taxon>Spirochaetia</taxon>
        <taxon>Spirochaetales</taxon>
        <taxon>Spirochaetaceae</taxon>
        <taxon>Alkalispirochaeta</taxon>
    </lineage>
</organism>
<dbReference type="GO" id="GO:0006355">
    <property type="term" value="P:regulation of DNA-templated transcription"/>
    <property type="evidence" value="ECO:0007669"/>
    <property type="project" value="InterPro"/>
</dbReference>
<dbReference type="InterPro" id="IPR036388">
    <property type="entry name" value="WH-like_DNA-bd_sf"/>
</dbReference>
<dbReference type="RefSeq" id="WP_076488181.1">
    <property type="nucleotide sequence ID" value="NZ_FTMS01000005.1"/>
</dbReference>
<dbReference type="Gene3D" id="1.10.10.10">
    <property type="entry name" value="Winged helix-like DNA-binding domain superfamily/Winged helix DNA-binding domain"/>
    <property type="match status" value="1"/>
</dbReference>
<evidence type="ECO:0000259" key="9">
    <source>
        <dbReference type="PROSITE" id="PS51755"/>
    </source>
</evidence>
<dbReference type="InterPro" id="IPR001789">
    <property type="entry name" value="Sig_transdc_resp-reg_receiver"/>
</dbReference>